<feature type="compositionally biased region" description="Acidic residues" evidence="2">
    <location>
        <begin position="972"/>
        <end position="986"/>
    </location>
</feature>
<dbReference type="PANTHER" id="PTHR48435:SF1">
    <property type="entry name" value="POLYPROTEIN"/>
    <property type="match status" value="1"/>
</dbReference>
<dbReference type="EMBL" id="JAATIQ010000002">
    <property type="protein sequence ID" value="KAF4404206.1"/>
    <property type="molecule type" value="Genomic_DNA"/>
</dbReference>
<accession>A0A7J6IA97</accession>
<gene>
    <name evidence="3" type="ORF">G4B88_014662</name>
</gene>
<evidence type="ECO:0000256" key="1">
    <source>
        <dbReference type="SAM" id="Coils"/>
    </source>
</evidence>
<feature type="compositionally biased region" description="Polar residues" evidence="2">
    <location>
        <begin position="241"/>
        <end position="263"/>
    </location>
</feature>
<feature type="compositionally biased region" description="Acidic residues" evidence="2">
    <location>
        <begin position="952"/>
        <end position="964"/>
    </location>
</feature>
<feature type="compositionally biased region" description="Basic and acidic residues" evidence="2">
    <location>
        <begin position="735"/>
        <end position="744"/>
    </location>
</feature>
<feature type="region of interest" description="Disordered" evidence="2">
    <location>
        <begin position="719"/>
        <end position="747"/>
    </location>
</feature>
<dbReference type="Pfam" id="PF01107">
    <property type="entry name" value="MP"/>
    <property type="match status" value="1"/>
</dbReference>
<keyword evidence="1" id="KW-0175">Coiled coil</keyword>
<evidence type="ECO:0000313" key="4">
    <source>
        <dbReference type="Proteomes" id="UP000583929"/>
    </source>
</evidence>
<dbReference type="AlphaFoldDB" id="A0A7J6IA97"/>
<name>A0A7J6IA97_CANSA</name>
<organism evidence="3 4">
    <name type="scientific">Cannabis sativa</name>
    <name type="common">Hemp</name>
    <name type="synonym">Marijuana</name>
    <dbReference type="NCBI Taxonomy" id="3483"/>
    <lineage>
        <taxon>Eukaryota</taxon>
        <taxon>Viridiplantae</taxon>
        <taxon>Streptophyta</taxon>
        <taxon>Embryophyta</taxon>
        <taxon>Tracheophyta</taxon>
        <taxon>Spermatophyta</taxon>
        <taxon>Magnoliopsida</taxon>
        <taxon>eudicotyledons</taxon>
        <taxon>Gunneridae</taxon>
        <taxon>Pentapetalae</taxon>
        <taxon>rosids</taxon>
        <taxon>fabids</taxon>
        <taxon>Rosales</taxon>
        <taxon>Cannabaceae</taxon>
        <taxon>Cannabis</taxon>
    </lineage>
</organism>
<proteinExistence type="predicted"/>
<evidence type="ECO:0008006" key="5">
    <source>
        <dbReference type="Google" id="ProtNLM"/>
    </source>
</evidence>
<sequence length="1144" mass="130148">MANLSLIIPTFPSDAKTIVKSKNPRVKAIQRALEVHSTLVRGYGKIISEEFGFYPDYPFAKLLHMKNNIFMPKKMTDLYWYLASSYTIAVEIHTIGLRTSVRSYIQRPDLRPAYQHPMAMLQWFKTLPEWDTLLTQEWEKVRNKRPVGLNCPATENMANPLRCFTILLLRLHVNPDMSFTASVKIHKSSEHPLVVIGSSEARQLEKYLFAINMVIPDAIWPKPDEDAPWEYYPPEGLSISPPVNNEPIASTSGNKRANTSSAWQEDDSDTEDYMNLSPSHEPINKSWHVTPEKVSPLFSVPSLVTTHKTERDSLQQQNDNQRQRINQTTEILWTSEKFRLCQSQDHILQGLRGKASVKENLEFDSDYVDQRYIPSYYYTHYGIRAQITFPLIYTGRESPPSYIMTTPSDIIESSSQLSTHTTPVSMPLTASPSLRRSSASKLDALYEVSYLSDDGKQEQLVTLQIPPEFPQQWIDQGLTHIHFGAVRLALTHHGRKGLPVCARITLLDTRMRKFQHASIGTLEATLNAGTVIVTFYPNFCMSLRDKRLLDALKVQLQIVGIDQDPDSLGSTLHYQMAYRVQNHAIDISIPGSSDALMITVDTNHVPTCIHIPRQITTEELQQILPTSWITNYEKTQKPLPSVHSTDPVFKSKKDGSIEISFPKNETTPRVFSTQYMMSTIIPEAAEISSFDKNGSPIYAFKSTSGHIYWDIYHCSDCTTSNEQEESPKKKSAGKKLKENWENGQKDIGPLEADGTLKKITPAEAVLNWQTENMLAQNKTLQQIDEKLSTVTHKVIQINEVFSKVDTVMTRLVYKISQVHEELLQMAKSKQVPQEIFLAKEAELKGLKSQYVSMQTQSKDGLPLTAGLDSTPWMFSTLPKSAQPLASPPKMGDQILRLKRILDEEDQLKRKKKQDNQGQCSTQLMVGNRNDITDIIHQQCLNNLPQINLNEEISSDDESSDDDEISSSPSQSDDWETDDQSSSDEEAIPPQFMTTNHTTAASGVEREQNFDPTEPIIEEEEVSSEEGHKSTKHQFSGKPNTFMLDDLPPNQWRSRFQEFRAWTLLEAQKPRAEIRDILLQLDAAKHNFWRIIPNGDESPRQNVLSKQILTRIHEANKATRQSMQSKGSNNQMFYQRHMLVLKTEG</sequence>
<evidence type="ECO:0000313" key="3">
    <source>
        <dbReference type="EMBL" id="KAF4404206.1"/>
    </source>
</evidence>
<dbReference type="Proteomes" id="UP000583929">
    <property type="component" value="Unassembled WGS sequence"/>
</dbReference>
<feature type="compositionally biased region" description="Polar residues" evidence="2">
    <location>
        <begin position="991"/>
        <end position="1000"/>
    </location>
</feature>
<dbReference type="InterPro" id="IPR053098">
    <property type="entry name" value="Petuviruses_polyprotein"/>
</dbReference>
<feature type="region of interest" description="Disordered" evidence="2">
    <location>
        <begin position="952"/>
        <end position="1040"/>
    </location>
</feature>
<feature type="coiled-coil region" evidence="1">
    <location>
        <begin position="304"/>
        <end position="331"/>
    </location>
</feature>
<reference evidence="3 4" key="1">
    <citation type="journal article" date="2020" name="bioRxiv">
        <title>Sequence and annotation of 42 cannabis genomes reveals extensive copy number variation in cannabinoid synthesis and pathogen resistance genes.</title>
        <authorList>
            <person name="Mckernan K.J."/>
            <person name="Helbert Y."/>
            <person name="Kane L.T."/>
            <person name="Ebling H."/>
            <person name="Zhang L."/>
            <person name="Liu B."/>
            <person name="Eaton Z."/>
            <person name="Mclaughlin S."/>
            <person name="Kingan S."/>
            <person name="Baybayan P."/>
            <person name="Concepcion G."/>
            <person name="Jordan M."/>
            <person name="Riva A."/>
            <person name="Barbazuk W."/>
            <person name="Harkins T."/>
        </authorList>
    </citation>
    <scope>NUCLEOTIDE SEQUENCE [LARGE SCALE GENOMIC DNA]</scope>
    <source>
        <strain evidence="4">cv. Jamaican Lion 4</strain>
        <tissue evidence="3">Leaf</tissue>
    </source>
</reference>
<keyword evidence="4" id="KW-1185">Reference proteome</keyword>
<comment type="caution">
    <text evidence="3">The sequence shown here is derived from an EMBL/GenBank/DDBJ whole genome shotgun (WGS) entry which is preliminary data.</text>
</comment>
<feature type="region of interest" description="Disordered" evidence="2">
    <location>
        <begin position="240"/>
        <end position="279"/>
    </location>
</feature>
<evidence type="ECO:0000256" key="2">
    <source>
        <dbReference type="SAM" id="MobiDB-lite"/>
    </source>
</evidence>
<dbReference type="PANTHER" id="PTHR48435">
    <property type="entry name" value="POLYPROTEIN"/>
    <property type="match status" value="1"/>
</dbReference>
<dbReference type="InterPro" id="IPR028919">
    <property type="entry name" value="Viral_movement"/>
</dbReference>
<protein>
    <recommendedName>
        <fullName evidence="5">Polyprotein</fullName>
    </recommendedName>
</protein>